<dbReference type="SUPFAM" id="SSF49313">
    <property type="entry name" value="Cadherin-like"/>
    <property type="match status" value="5"/>
</dbReference>
<dbReference type="Gene3D" id="2.60.40.60">
    <property type="entry name" value="Cadherins"/>
    <property type="match status" value="5"/>
</dbReference>
<feature type="signal peptide" evidence="10">
    <location>
        <begin position="1"/>
        <end position="26"/>
    </location>
</feature>
<feature type="domain" description="Cadherin" evidence="11">
    <location>
        <begin position="547"/>
        <end position="654"/>
    </location>
</feature>
<dbReference type="PRINTS" id="PR00205">
    <property type="entry name" value="CADHERIN"/>
</dbReference>
<dbReference type="PROSITE" id="PS50268">
    <property type="entry name" value="CADHERIN_2"/>
    <property type="match status" value="6"/>
</dbReference>
<dbReference type="FunFam" id="2.60.40.60:FF:000020">
    <property type="entry name" value="Dachsous cadherin-related 1b"/>
    <property type="match status" value="1"/>
</dbReference>
<evidence type="ECO:0000256" key="4">
    <source>
        <dbReference type="ARBA" id="ARBA00022837"/>
    </source>
</evidence>
<keyword evidence="3" id="KW-0677">Repeat</keyword>
<feature type="domain" description="Cadherin" evidence="11">
    <location>
        <begin position="432"/>
        <end position="546"/>
    </location>
</feature>
<accession>A0AAN9BWB3</accession>
<evidence type="ECO:0000256" key="2">
    <source>
        <dbReference type="ARBA" id="ARBA00022692"/>
    </source>
</evidence>
<dbReference type="InterPro" id="IPR002126">
    <property type="entry name" value="Cadherin-like_dom"/>
</dbReference>
<organism evidence="12 13">
    <name type="scientific">Littorina saxatilis</name>
    <dbReference type="NCBI Taxonomy" id="31220"/>
    <lineage>
        <taxon>Eukaryota</taxon>
        <taxon>Metazoa</taxon>
        <taxon>Spiralia</taxon>
        <taxon>Lophotrochozoa</taxon>
        <taxon>Mollusca</taxon>
        <taxon>Gastropoda</taxon>
        <taxon>Caenogastropoda</taxon>
        <taxon>Littorinimorpha</taxon>
        <taxon>Littorinoidea</taxon>
        <taxon>Littorinidae</taxon>
        <taxon>Littorina</taxon>
    </lineage>
</organism>
<dbReference type="Proteomes" id="UP001374579">
    <property type="component" value="Unassembled WGS sequence"/>
</dbReference>
<keyword evidence="5 9" id="KW-1133">Transmembrane helix</keyword>
<evidence type="ECO:0000313" key="13">
    <source>
        <dbReference type="Proteomes" id="UP001374579"/>
    </source>
</evidence>
<evidence type="ECO:0000256" key="6">
    <source>
        <dbReference type="ARBA" id="ARBA00023136"/>
    </source>
</evidence>
<name>A0AAN9BWB3_9CAEN</name>
<dbReference type="PROSITE" id="PS00232">
    <property type="entry name" value="CADHERIN_1"/>
    <property type="match status" value="3"/>
</dbReference>
<feature type="chain" id="PRO_5042923625" description="Cadherin domain-containing protein" evidence="10">
    <location>
        <begin position="27"/>
        <end position="879"/>
    </location>
</feature>
<dbReference type="GO" id="GO:0005509">
    <property type="term" value="F:calcium ion binding"/>
    <property type="evidence" value="ECO:0007669"/>
    <property type="project" value="UniProtKB-UniRule"/>
</dbReference>
<feature type="domain" description="Cadherin" evidence="11">
    <location>
        <begin position="65"/>
        <end position="166"/>
    </location>
</feature>
<evidence type="ECO:0000256" key="8">
    <source>
        <dbReference type="PROSITE-ProRule" id="PRU00043"/>
    </source>
</evidence>
<sequence length="879" mass="95219">MSLTTTTVRAAVLGLLFVVVPPGVRAQTSPCGSDTISIDIPEYPNSEGVVLIPPSQQNSYRKQIVQSDDATLRLTITEDPDNPSDPELRPDSTTLEVQYNALSVPRGYDLILKKGVDRDGTSATDDDDRNALQYKLECVDPTIANTVYYHVLKIQILDGNDNAPQFQGEPYQITVTELTPVGITVYSSISTTDLDNGNNKLVKYNINTASTSHFTNNSVFMLPSEDSAFVVLRQPLDYEAMVNQAGSGLLAVYRMNITATDQAQEFTPLSNWAYLNITITDGDDLGPKFIYDTCPSTPFKSCVRPKYSASITSGDTLGSLPVLPIPRLTDPTQTVPIRVRDGDSLNAVIQCSIAYTVPAGYENRFTVTTSSSAGGEYQCNVRVSTAINRADVPSLDVVIQARELTPNSYSEEAVITLDITPRNQNARSLSTNSGAFQGYILENSAVGTLVSNDTGLRGPLRLLVSDLDVSANDPPGNYEITLSPVIGFQVDAFGYIQFVQGILDYETRQQYTFEAVVRELDTNERRSSTASLTINVLDDNDNAPSVTTGLLQTSVPEGDYSGGVGQFLVRVSADDADSGVYGQLDYTILTVFPTASTNIFSIDNNGGVILQGVVVAGDSFTLQTQVSDRGTPNQRTNVAVIVDVTPVGNQPPQFTANNYTIYVSEAVPVQSSLWNIPASDPEGDALTYSIDNAVPQANAFDTLSDSLGNQILRNIITLNREQVDTHTLILSVADNGGNRTSATVTVIVLDVNDNSPRFNPTEYMFDIDENQNSGTSVGQVSATDADRQNTPFSSISYSIQPVSNDFQVDMSNGQITSRRPFDYEMQKNFTFTVLATDGGGNIGVAWVIVRVRDLQDTVPYVSVGVIFSCNGGVLFFVRE</sequence>
<evidence type="ECO:0000256" key="1">
    <source>
        <dbReference type="ARBA" id="ARBA00004167"/>
    </source>
</evidence>
<dbReference type="InterPro" id="IPR015919">
    <property type="entry name" value="Cadherin-like_sf"/>
</dbReference>
<reference evidence="12 13" key="1">
    <citation type="submission" date="2024-02" db="EMBL/GenBank/DDBJ databases">
        <title>Chromosome-scale genome assembly of the rough periwinkle Littorina saxatilis.</title>
        <authorList>
            <person name="De Jode A."/>
            <person name="Faria R."/>
            <person name="Formenti G."/>
            <person name="Sims Y."/>
            <person name="Smith T.P."/>
            <person name="Tracey A."/>
            <person name="Wood J.M.D."/>
            <person name="Zagrodzka Z.B."/>
            <person name="Johannesson K."/>
            <person name="Butlin R.K."/>
            <person name="Leder E.H."/>
        </authorList>
    </citation>
    <scope>NUCLEOTIDE SEQUENCE [LARGE SCALE GENOMIC DNA]</scope>
    <source>
        <strain evidence="12">Snail1</strain>
        <tissue evidence="12">Muscle</tissue>
    </source>
</reference>
<evidence type="ECO:0000256" key="3">
    <source>
        <dbReference type="ARBA" id="ARBA00022737"/>
    </source>
</evidence>
<dbReference type="CDD" id="cd11304">
    <property type="entry name" value="Cadherin_repeat"/>
    <property type="match status" value="5"/>
</dbReference>
<feature type="domain" description="Cadherin" evidence="11">
    <location>
        <begin position="759"/>
        <end position="861"/>
    </location>
</feature>
<evidence type="ECO:0000256" key="7">
    <source>
        <dbReference type="ARBA" id="ARBA00023180"/>
    </source>
</evidence>
<feature type="domain" description="Cadherin" evidence="11">
    <location>
        <begin position="655"/>
        <end position="758"/>
    </location>
</feature>
<evidence type="ECO:0000256" key="5">
    <source>
        <dbReference type="ARBA" id="ARBA00022989"/>
    </source>
</evidence>
<dbReference type="PANTHER" id="PTHR24028">
    <property type="entry name" value="CADHERIN-87A"/>
    <property type="match status" value="1"/>
</dbReference>
<keyword evidence="10" id="KW-0732">Signal</keyword>
<feature type="domain" description="Cadherin" evidence="11">
    <location>
        <begin position="167"/>
        <end position="289"/>
    </location>
</feature>
<dbReference type="GO" id="GO:0005886">
    <property type="term" value="C:plasma membrane"/>
    <property type="evidence" value="ECO:0007669"/>
    <property type="project" value="InterPro"/>
</dbReference>
<evidence type="ECO:0000256" key="9">
    <source>
        <dbReference type="SAM" id="Phobius"/>
    </source>
</evidence>
<dbReference type="InterPro" id="IPR050174">
    <property type="entry name" value="Protocadherin/Cadherin-CA"/>
</dbReference>
<dbReference type="GO" id="GO:0007156">
    <property type="term" value="P:homophilic cell adhesion via plasma membrane adhesion molecules"/>
    <property type="evidence" value="ECO:0007669"/>
    <property type="project" value="InterPro"/>
</dbReference>
<feature type="transmembrane region" description="Helical" evidence="9">
    <location>
        <begin position="858"/>
        <end position="877"/>
    </location>
</feature>
<proteinExistence type="predicted"/>
<dbReference type="EMBL" id="JBAMIC010000002">
    <property type="protein sequence ID" value="KAK7113018.1"/>
    <property type="molecule type" value="Genomic_DNA"/>
</dbReference>
<evidence type="ECO:0000259" key="11">
    <source>
        <dbReference type="PROSITE" id="PS50268"/>
    </source>
</evidence>
<evidence type="ECO:0000313" key="12">
    <source>
        <dbReference type="EMBL" id="KAK7113018.1"/>
    </source>
</evidence>
<dbReference type="Pfam" id="PF00028">
    <property type="entry name" value="Cadherin"/>
    <property type="match status" value="1"/>
</dbReference>
<protein>
    <recommendedName>
        <fullName evidence="11">Cadherin domain-containing protein</fullName>
    </recommendedName>
</protein>
<dbReference type="AlphaFoldDB" id="A0AAN9BWB3"/>
<dbReference type="PANTHER" id="PTHR24028:SF328">
    <property type="entry name" value="CADHERIN-3"/>
    <property type="match status" value="1"/>
</dbReference>
<gene>
    <name evidence="12" type="ORF">V1264_012384</name>
</gene>
<keyword evidence="2 9" id="KW-0812">Transmembrane</keyword>
<comment type="subcellular location">
    <subcellularLocation>
        <location evidence="1">Membrane</location>
        <topology evidence="1">Single-pass membrane protein</topology>
    </subcellularLocation>
</comment>
<dbReference type="InterPro" id="IPR020894">
    <property type="entry name" value="Cadherin_CS"/>
</dbReference>
<keyword evidence="7" id="KW-0325">Glycoprotein</keyword>
<dbReference type="SMART" id="SM00112">
    <property type="entry name" value="CA"/>
    <property type="match status" value="6"/>
</dbReference>
<keyword evidence="4 8" id="KW-0106">Calcium</keyword>
<comment type="caution">
    <text evidence="12">The sequence shown here is derived from an EMBL/GenBank/DDBJ whole genome shotgun (WGS) entry which is preliminary data.</text>
</comment>
<keyword evidence="13" id="KW-1185">Reference proteome</keyword>
<evidence type="ECO:0000256" key="10">
    <source>
        <dbReference type="SAM" id="SignalP"/>
    </source>
</evidence>
<keyword evidence="6 9" id="KW-0472">Membrane</keyword>